<evidence type="ECO:0000256" key="6">
    <source>
        <dbReference type="ARBA" id="ARBA00022692"/>
    </source>
</evidence>
<dbReference type="InterPro" id="IPR032675">
    <property type="entry name" value="LRR_dom_sf"/>
</dbReference>
<evidence type="ECO:0000313" key="14">
    <source>
        <dbReference type="EMBL" id="KAI9184832.1"/>
    </source>
</evidence>
<evidence type="ECO:0000256" key="13">
    <source>
        <dbReference type="SAM" id="SignalP"/>
    </source>
</evidence>
<dbReference type="PRINTS" id="PR00019">
    <property type="entry name" value="LEURICHRPT"/>
</dbReference>
<proteinExistence type="inferred from homology"/>
<keyword evidence="11" id="KW-0675">Receptor</keyword>
<evidence type="ECO:0000256" key="4">
    <source>
        <dbReference type="ARBA" id="ARBA00022475"/>
    </source>
</evidence>
<keyword evidence="4" id="KW-1003">Cell membrane</keyword>
<dbReference type="Pfam" id="PF13855">
    <property type="entry name" value="LRR_8"/>
    <property type="match status" value="2"/>
</dbReference>
<keyword evidence="9" id="KW-1133">Transmembrane helix</keyword>
<dbReference type="SUPFAM" id="SSF52047">
    <property type="entry name" value="RNI-like"/>
    <property type="match status" value="1"/>
</dbReference>
<keyword evidence="8" id="KW-0677">Repeat</keyword>
<evidence type="ECO:0000256" key="3">
    <source>
        <dbReference type="ARBA" id="ARBA00009592"/>
    </source>
</evidence>
<dbReference type="PROSITE" id="PS51450">
    <property type="entry name" value="LRR"/>
    <property type="match status" value="1"/>
</dbReference>
<dbReference type="GO" id="GO:0005886">
    <property type="term" value="C:plasma membrane"/>
    <property type="evidence" value="ECO:0007669"/>
    <property type="project" value="UniProtKB-SubCell"/>
</dbReference>
<keyword evidence="6" id="KW-0812">Transmembrane</keyword>
<evidence type="ECO:0000256" key="10">
    <source>
        <dbReference type="ARBA" id="ARBA00023136"/>
    </source>
</evidence>
<dbReference type="PANTHER" id="PTHR27000:SF803">
    <property type="entry name" value="RECEPTOR-LIKE PROTEIN 45"/>
    <property type="match status" value="1"/>
</dbReference>
<feature type="signal peptide" evidence="13">
    <location>
        <begin position="1"/>
        <end position="24"/>
    </location>
</feature>
<comment type="similarity">
    <text evidence="3">Belongs to the RLP family.</text>
</comment>
<gene>
    <name evidence="14" type="ORF">LWI28_001505</name>
</gene>
<evidence type="ECO:0000256" key="11">
    <source>
        <dbReference type="ARBA" id="ARBA00023170"/>
    </source>
</evidence>
<reference evidence="14" key="1">
    <citation type="journal article" date="2022" name="Plant J.">
        <title>Strategies of tolerance reflected in two North American maple genomes.</title>
        <authorList>
            <person name="McEvoy S.L."/>
            <person name="Sezen U.U."/>
            <person name="Trouern-Trend A."/>
            <person name="McMahon S.M."/>
            <person name="Schaberg P.G."/>
            <person name="Yang J."/>
            <person name="Wegrzyn J.L."/>
            <person name="Swenson N.G."/>
        </authorList>
    </citation>
    <scope>NUCLEOTIDE SEQUENCE</scope>
    <source>
        <strain evidence="14">91603</strain>
    </source>
</reference>
<keyword evidence="5" id="KW-0433">Leucine-rich repeat</keyword>
<dbReference type="PANTHER" id="PTHR27000">
    <property type="entry name" value="LEUCINE-RICH REPEAT RECEPTOR-LIKE PROTEIN KINASE FAMILY PROTEIN-RELATED"/>
    <property type="match status" value="1"/>
</dbReference>
<evidence type="ECO:0000256" key="9">
    <source>
        <dbReference type="ARBA" id="ARBA00022989"/>
    </source>
</evidence>
<dbReference type="Gene3D" id="3.80.10.10">
    <property type="entry name" value="Ribonuclease Inhibitor"/>
    <property type="match status" value="2"/>
</dbReference>
<evidence type="ECO:0000313" key="15">
    <source>
        <dbReference type="Proteomes" id="UP001064489"/>
    </source>
</evidence>
<evidence type="ECO:0000256" key="8">
    <source>
        <dbReference type="ARBA" id="ARBA00022737"/>
    </source>
</evidence>
<accession>A0AAD5NWP8</accession>
<sequence>MVGLIPMTCFKWAFFACFVCSSLGLQTLSQSEGNNDTVASRVAMLILPKKRLKGIISHSLGRLDQLKRLDLSCNHIEGILPVEHVNLKQLEVLDLSHNMLTGRVSQVLSGLKMIPSLNVSSNSFSRDLLELGGFPNLAVFNVSNNSFTGILNSQIWSASNGTEILDLSMNHFVGNLELEGLENCSSSLKELHLDVNSLSGHLLDSLYSFSSSLQQLSLSKNYFSGHLGTLVLSSNHFSGPLPNSLADCHQLKILNLARNDFTGQVPESFAKLKSLMFLSLSNNSFVDLYRALSVLQQCKNLTILILPKNFIGEEIRNNVSGFESLIVLGLAGCGLIGHIPVWLSSCNKLQVLDLPRNHLDGSIPPWIGSMDDLFYLDLSDNSLTGEIPKNLTEL</sequence>
<evidence type="ECO:0000256" key="5">
    <source>
        <dbReference type="ARBA" id="ARBA00022614"/>
    </source>
</evidence>
<organism evidence="14 15">
    <name type="scientific">Acer negundo</name>
    <name type="common">Box elder</name>
    <dbReference type="NCBI Taxonomy" id="4023"/>
    <lineage>
        <taxon>Eukaryota</taxon>
        <taxon>Viridiplantae</taxon>
        <taxon>Streptophyta</taxon>
        <taxon>Embryophyta</taxon>
        <taxon>Tracheophyta</taxon>
        <taxon>Spermatophyta</taxon>
        <taxon>Magnoliopsida</taxon>
        <taxon>eudicotyledons</taxon>
        <taxon>Gunneridae</taxon>
        <taxon>Pentapetalae</taxon>
        <taxon>rosids</taxon>
        <taxon>malvids</taxon>
        <taxon>Sapindales</taxon>
        <taxon>Sapindaceae</taxon>
        <taxon>Hippocastanoideae</taxon>
        <taxon>Acereae</taxon>
        <taxon>Acer</taxon>
    </lineage>
</organism>
<dbReference type="SUPFAM" id="SSF52058">
    <property type="entry name" value="L domain-like"/>
    <property type="match status" value="1"/>
</dbReference>
<evidence type="ECO:0000256" key="7">
    <source>
        <dbReference type="ARBA" id="ARBA00022729"/>
    </source>
</evidence>
<evidence type="ECO:0000256" key="12">
    <source>
        <dbReference type="ARBA" id="ARBA00023180"/>
    </source>
</evidence>
<feature type="chain" id="PRO_5042050922" evidence="13">
    <location>
        <begin position="25"/>
        <end position="394"/>
    </location>
</feature>
<comment type="subcellular location">
    <subcellularLocation>
        <location evidence="1">Cell membrane</location>
    </subcellularLocation>
    <subcellularLocation>
        <location evidence="2">Membrane</location>
        <topology evidence="2">Single-pass type I membrane protein</topology>
    </subcellularLocation>
</comment>
<name>A0AAD5NWP8_ACENE</name>
<dbReference type="FunFam" id="3.80.10.10:FF:000213">
    <property type="entry name" value="Tyrosine-sulfated glycopeptide receptor 1"/>
    <property type="match status" value="1"/>
</dbReference>
<dbReference type="AlphaFoldDB" id="A0AAD5NWP8"/>
<dbReference type="Pfam" id="PF00560">
    <property type="entry name" value="LRR_1"/>
    <property type="match status" value="2"/>
</dbReference>
<keyword evidence="7 13" id="KW-0732">Signal</keyword>
<comment type="caution">
    <text evidence="14">The sequence shown here is derived from an EMBL/GenBank/DDBJ whole genome shotgun (WGS) entry which is preliminary data.</text>
</comment>
<reference evidence="14" key="2">
    <citation type="submission" date="2023-02" db="EMBL/GenBank/DDBJ databases">
        <authorList>
            <person name="Swenson N.G."/>
            <person name="Wegrzyn J.L."/>
            <person name="Mcevoy S.L."/>
        </authorList>
    </citation>
    <scope>NUCLEOTIDE SEQUENCE</scope>
    <source>
        <strain evidence="14">91603</strain>
        <tissue evidence="14">Leaf</tissue>
    </source>
</reference>
<keyword evidence="10" id="KW-0472">Membrane</keyword>
<evidence type="ECO:0000256" key="2">
    <source>
        <dbReference type="ARBA" id="ARBA00004479"/>
    </source>
</evidence>
<dbReference type="Proteomes" id="UP001064489">
    <property type="component" value="Chromosome 3"/>
</dbReference>
<evidence type="ECO:0000256" key="1">
    <source>
        <dbReference type="ARBA" id="ARBA00004236"/>
    </source>
</evidence>
<dbReference type="InterPro" id="IPR001611">
    <property type="entry name" value="Leu-rich_rpt"/>
</dbReference>
<dbReference type="EMBL" id="JAJSOW010000100">
    <property type="protein sequence ID" value="KAI9184832.1"/>
    <property type="molecule type" value="Genomic_DNA"/>
</dbReference>
<protein>
    <submittedName>
        <fullName evidence="14">Uncharacterized protein</fullName>
    </submittedName>
</protein>
<keyword evidence="12" id="KW-0325">Glycoprotein</keyword>
<keyword evidence="15" id="KW-1185">Reference proteome</keyword>